<evidence type="ECO:0000313" key="13">
    <source>
        <dbReference type="Proteomes" id="UP000321058"/>
    </source>
</evidence>
<dbReference type="EC" id="3.2.1.21" evidence="3 11"/>
<accession>A0A512NIG9</accession>
<dbReference type="InterPro" id="IPR001360">
    <property type="entry name" value="Glyco_hydro_1"/>
</dbReference>
<keyword evidence="7 11" id="KW-0326">Glycosidase</keyword>
<evidence type="ECO:0000256" key="4">
    <source>
        <dbReference type="ARBA" id="ARBA00022801"/>
    </source>
</evidence>
<dbReference type="Pfam" id="PF00232">
    <property type="entry name" value="Glyco_hydro_1"/>
    <property type="match status" value="1"/>
</dbReference>
<evidence type="ECO:0000313" key="12">
    <source>
        <dbReference type="EMBL" id="GEP58754.1"/>
    </source>
</evidence>
<feature type="active site" description="Nucleophile" evidence="9">
    <location>
        <position position="353"/>
    </location>
</feature>
<dbReference type="FunFam" id="3.20.20.80:FF:000004">
    <property type="entry name" value="Beta-glucosidase 6-phospho-beta-glucosidase"/>
    <property type="match status" value="1"/>
</dbReference>
<comment type="similarity">
    <text evidence="2 11">Belongs to the glycosyl hydrolase 1 family.</text>
</comment>
<evidence type="ECO:0000256" key="9">
    <source>
        <dbReference type="PIRSR" id="PIRSR617736-1"/>
    </source>
</evidence>
<dbReference type="NCBIfam" id="TIGR03356">
    <property type="entry name" value="BGL"/>
    <property type="match status" value="1"/>
</dbReference>
<sequence length="446" mass="49384">MPGSPVPSKLTLPASFKWGVSTAAYQIEGAVAEDGRGPSIWDLFGRQAGRIANGDTGDVACDHYHRYKEDVALMRRLGAQVYRFSVAWPRVLPQGRGQANSLGLDFYDRLIDEVLRSGIEPWLCLYHWDLPQALDDLGGWQNRDIALWFADYAALIARRYGDRVRHFATFNEPNVCTLFGYGMGWNAPGIANRRSFLQAAHHVNLAHGEAVRTLRTTAPGALLGAIYNRQACLPISSAPQDAVAAGILDACWNRLYADPQCLAEYPPELAEGLQEFVQPGDMARIAQPIDWLGLNHYCPIYARADPGPLGFAWADAPTDVPLTGVGWRIDPEAFRNEIIGTHRRYKLPVYITENGYGAHETLDAAGGVNDPGRIAYFATYLKALEEAAASGADVRGYFLWSILDNLEWGAGFASRFGIVYVDYATQKRVPKASFDWFAELIRAQQK</sequence>
<comment type="catalytic activity">
    <reaction evidence="1 11">
        <text>Hydrolysis of terminal, non-reducing beta-D-glucosyl residues with release of beta-D-glucose.</text>
        <dbReference type="EC" id="3.2.1.21"/>
    </reaction>
</comment>
<evidence type="ECO:0000256" key="7">
    <source>
        <dbReference type="ARBA" id="ARBA00023295"/>
    </source>
</evidence>
<proteinExistence type="inferred from homology"/>
<dbReference type="Proteomes" id="UP000321058">
    <property type="component" value="Unassembled WGS sequence"/>
</dbReference>
<dbReference type="InterPro" id="IPR017853">
    <property type="entry name" value="GH"/>
</dbReference>
<keyword evidence="13" id="KW-1185">Reference proteome</keyword>
<dbReference type="GO" id="GO:0005829">
    <property type="term" value="C:cytosol"/>
    <property type="evidence" value="ECO:0007669"/>
    <property type="project" value="TreeGrafter"/>
</dbReference>
<feature type="binding site" evidence="10">
    <location>
        <position position="400"/>
    </location>
    <ligand>
        <name>substrate</name>
    </ligand>
</feature>
<gene>
    <name evidence="12" type="ORF">RSO01_59200</name>
</gene>
<feature type="active site" description="Proton donor" evidence="9">
    <location>
        <position position="172"/>
    </location>
</feature>
<comment type="caution">
    <text evidence="12">The sequence shown here is derived from an EMBL/GenBank/DDBJ whole genome shotgun (WGS) entry which is preliminary data.</text>
</comment>
<feature type="binding site" evidence="10">
    <location>
        <position position="297"/>
    </location>
    <ligand>
        <name>substrate</name>
    </ligand>
</feature>
<protein>
    <recommendedName>
        <fullName evidence="3 11">Beta-glucosidase</fullName>
        <ecNumber evidence="3 11">3.2.1.21</ecNumber>
    </recommendedName>
</protein>
<evidence type="ECO:0000256" key="6">
    <source>
        <dbReference type="ARBA" id="ARBA00023277"/>
    </source>
</evidence>
<dbReference type="PANTHER" id="PTHR10353:SF36">
    <property type="entry name" value="LP05116P"/>
    <property type="match status" value="1"/>
</dbReference>
<feature type="binding site" evidence="10">
    <location>
        <begin position="407"/>
        <end position="408"/>
    </location>
    <ligand>
        <name>substrate</name>
    </ligand>
</feature>
<keyword evidence="8" id="KW-0624">Polysaccharide degradation</keyword>
<dbReference type="Gene3D" id="3.20.20.80">
    <property type="entry name" value="Glycosidases"/>
    <property type="match status" value="1"/>
</dbReference>
<dbReference type="InterPro" id="IPR033132">
    <property type="entry name" value="GH_1_N_CS"/>
</dbReference>
<feature type="binding site" evidence="10">
    <location>
        <position position="26"/>
    </location>
    <ligand>
        <name>substrate</name>
    </ligand>
</feature>
<dbReference type="EMBL" id="BKAJ01000110">
    <property type="protein sequence ID" value="GEP58754.1"/>
    <property type="molecule type" value="Genomic_DNA"/>
</dbReference>
<dbReference type="AlphaFoldDB" id="A0A512NIG9"/>
<keyword evidence="4 11" id="KW-0378">Hydrolase</keyword>
<dbReference type="PRINTS" id="PR00131">
    <property type="entry name" value="GLHYDRLASE1"/>
</dbReference>
<evidence type="ECO:0000256" key="3">
    <source>
        <dbReference type="ARBA" id="ARBA00012744"/>
    </source>
</evidence>
<evidence type="ECO:0000256" key="8">
    <source>
        <dbReference type="ARBA" id="ARBA00023326"/>
    </source>
</evidence>
<name>A0A512NIG9_9HYPH</name>
<evidence type="ECO:0000256" key="1">
    <source>
        <dbReference type="ARBA" id="ARBA00000448"/>
    </source>
</evidence>
<evidence type="ECO:0000256" key="2">
    <source>
        <dbReference type="ARBA" id="ARBA00010838"/>
    </source>
</evidence>
<keyword evidence="5" id="KW-0136">Cellulose degradation</keyword>
<evidence type="ECO:0000256" key="5">
    <source>
        <dbReference type="ARBA" id="ARBA00023001"/>
    </source>
</evidence>
<reference evidence="12 13" key="1">
    <citation type="submission" date="2019-07" db="EMBL/GenBank/DDBJ databases">
        <title>Whole genome shotgun sequence of Reyranella soli NBRC 108950.</title>
        <authorList>
            <person name="Hosoyama A."/>
            <person name="Uohara A."/>
            <person name="Ohji S."/>
            <person name="Ichikawa N."/>
        </authorList>
    </citation>
    <scope>NUCLEOTIDE SEQUENCE [LARGE SCALE GENOMIC DNA]</scope>
    <source>
        <strain evidence="12 13">NBRC 108950</strain>
    </source>
</reference>
<dbReference type="GO" id="GO:0030245">
    <property type="term" value="P:cellulose catabolic process"/>
    <property type="evidence" value="ECO:0007669"/>
    <property type="project" value="UniProtKB-KW"/>
</dbReference>
<dbReference type="PANTHER" id="PTHR10353">
    <property type="entry name" value="GLYCOSYL HYDROLASE"/>
    <property type="match status" value="1"/>
</dbReference>
<evidence type="ECO:0000256" key="10">
    <source>
        <dbReference type="PIRSR" id="PIRSR617736-2"/>
    </source>
</evidence>
<keyword evidence="6" id="KW-0119">Carbohydrate metabolism</keyword>
<dbReference type="InterPro" id="IPR017736">
    <property type="entry name" value="Glyco_hydro_1_beta-glucosidase"/>
</dbReference>
<feature type="binding site" evidence="10">
    <location>
        <position position="127"/>
    </location>
    <ligand>
        <name>substrate</name>
    </ligand>
</feature>
<dbReference type="PROSITE" id="PS00653">
    <property type="entry name" value="GLYCOSYL_HYDROL_F1_2"/>
    <property type="match status" value="1"/>
</dbReference>
<organism evidence="12 13">
    <name type="scientific">Reyranella soli</name>
    <dbReference type="NCBI Taxonomy" id="1230389"/>
    <lineage>
        <taxon>Bacteria</taxon>
        <taxon>Pseudomonadati</taxon>
        <taxon>Pseudomonadota</taxon>
        <taxon>Alphaproteobacteria</taxon>
        <taxon>Hyphomicrobiales</taxon>
        <taxon>Reyranellaceae</taxon>
        <taxon>Reyranella</taxon>
    </lineage>
</organism>
<evidence type="ECO:0000256" key="11">
    <source>
        <dbReference type="RuleBase" id="RU361175"/>
    </source>
</evidence>
<dbReference type="SUPFAM" id="SSF51445">
    <property type="entry name" value="(Trans)glycosidases"/>
    <property type="match status" value="1"/>
</dbReference>
<feature type="binding site" evidence="10">
    <location>
        <position position="171"/>
    </location>
    <ligand>
        <name>substrate</name>
    </ligand>
</feature>
<dbReference type="GO" id="GO:0008422">
    <property type="term" value="F:beta-glucosidase activity"/>
    <property type="evidence" value="ECO:0007669"/>
    <property type="project" value="UniProtKB-EC"/>
</dbReference>